<keyword evidence="1" id="KW-0472">Membrane</keyword>
<evidence type="ECO:0000313" key="2">
    <source>
        <dbReference type="EMBL" id="KRP86288.1"/>
    </source>
</evidence>
<reference evidence="2 3" key="1">
    <citation type="submission" date="2015-09" db="EMBL/GenBank/DDBJ databases">
        <title>Draft Genome Sequence of the Strain BR 3267 (Bradyrhizobium yuanmingense) recommended as inoculant for cowpea in Brazil.</title>
        <authorList>
            <person name="Simoes-Araujo J.L."/>
            <person name="Zilli J.E."/>
        </authorList>
    </citation>
    <scope>NUCLEOTIDE SEQUENCE [LARGE SCALE GENOMIC DNA]</scope>
    <source>
        <strain evidence="2 3">BR3267</strain>
    </source>
</reference>
<dbReference type="InterPro" id="IPR046513">
    <property type="entry name" value="DUF6691"/>
</dbReference>
<dbReference type="Proteomes" id="UP000051380">
    <property type="component" value="Unassembled WGS sequence"/>
</dbReference>
<feature type="transmembrane region" description="Helical" evidence="1">
    <location>
        <begin position="115"/>
        <end position="138"/>
    </location>
</feature>
<sequence length="155" mass="16182">MAILVQFAIGLIFGLGLIVSGMSNPAKVLNFLDVAGIQAGTWDASLAFVMAGAVAVTFVGFSGVLKLPRPFFADRFYLPTRRDIDPRIVAGPAIFGIGWGLVGFCPGPALTALGFGSLSAVIFVVAMCAGMVLARFIAQLPSSTRYITPADPLET</sequence>
<keyword evidence="1" id="KW-1133">Transmembrane helix</keyword>
<name>A0A0R3BLL0_9BRAD</name>
<feature type="transmembrane region" description="Helical" evidence="1">
    <location>
        <begin position="45"/>
        <end position="67"/>
    </location>
</feature>
<dbReference type="OrthoDB" id="9790409at2"/>
<comment type="caution">
    <text evidence="2">The sequence shown here is derived from an EMBL/GenBank/DDBJ whole genome shotgun (WGS) entry which is preliminary data.</text>
</comment>
<evidence type="ECO:0000313" key="3">
    <source>
        <dbReference type="Proteomes" id="UP000051380"/>
    </source>
</evidence>
<gene>
    <name evidence="2" type="ORF">AOQ72_03595</name>
</gene>
<accession>A0A0R3BLL0</accession>
<dbReference type="Pfam" id="PF20398">
    <property type="entry name" value="DUF6691"/>
    <property type="match status" value="1"/>
</dbReference>
<protein>
    <submittedName>
        <fullName evidence="2">Permease</fullName>
    </submittedName>
</protein>
<dbReference type="AlphaFoldDB" id="A0A0R3BLL0"/>
<feature type="transmembrane region" description="Helical" evidence="1">
    <location>
        <begin position="88"/>
        <end position="109"/>
    </location>
</feature>
<dbReference type="STRING" id="108015.GA0061099_1011140"/>
<keyword evidence="1" id="KW-0812">Transmembrane</keyword>
<dbReference type="EMBL" id="LJYF01000050">
    <property type="protein sequence ID" value="KRP86288.1"/>
    <property type="molecule type" value="Genomic_DNA"/>
</dbReference>
<dbReference type="RefSeq" id="WP_057030322.1">
    <property type="nucleotide sequence ID" value="NZ_LJYF01000050.1"/>
</dbReference>
<organism evidence="2 3">
    <name type="scientific">Bradyrhizobium yuanmingense</name>
    <dbReference type="NCBI Taxonomy" id="108015"/>
    <lineage>
        <taxon>Bacteria</taxon>
        <taxon>Pseudomonadati</taxon>
        <taxon>Pseudomonadota</taxon>
        <taxon>Alphaproteobacteria</taxon>
        <taxon>Hyphomicrobiales</taxon>
        <taxon>Nitrobacteraceae</taxon>
        <taxon>Bradyrhizobium</taxon>
    </lineage>
</organism>
<proteinExistence type="predicted"/>
<evidence type="ECO:0000256" key="1">
    <source>
        <dbReference type="SAM" id="Phobius"/>
    </source>
</evidence>